<dbReference type="AlphaFoldDB" id="A0A4C1UFP3"/>
<dbReference type="Gene3D" id="3.30.420.10">
    <property type="entry name" value="Ribonuclease H-like superfamily/Ribonuclease H"/>
    <property type="match status" value="1"/>
</dbReference>
<feature type="region of interest" description="Disordered" evidence="1">
    <location>
        <begin position="36"/>
        <end position="66"/>
    </location>
</feature>
<sequence>MSPARRRRRRYGPQSLESSPLTALIMRPRAIARLRLDSAADGSSSESGPFESSRRDSRSLSPPEAEVSEAVTNGVYHFKMHDVSVTDQVCVVSDRINCVALAKSAFIQARVEWCNASCQTSAETTQFLEGNKMELTSHLLYSSNMAPKDFYLFPSVENKLRGQRFSSSEEAVDAFKKHVLVIPQLK</sequence>
<evidence type="ECO:0000313" key="3">
    <source>
        <dbReference type="Proteomes" id="UP000299102"/>
    </source>
</evidence>
<dbReference type="InterPro" id="IPR036397">
    <property type="entry name" value="RNaseH_sf"/>
</dbReference>
<protein>
    <submittedName>
        <fullName evidence="2">Uncharacterized protein</fullName>
    </submittedName>
</protein>
<dbReference type="EMBL" id="BGZK01000165">
    <property type="protein sequence ID" value="GBP24734.1"/>
    <property type="molecule type" value="Genomic_DNA"/>
</dbReference>
<dbReference type="OrthoDB" id="10017160at2759"/>
<name>A0A4C1UFP3_EUMVA</name>
<accession>A0A4C1UFP3</accession>
<dbReference type="Proteomes" id="UP000299102">
    <property type="component" value="Unassembled WGS sequence"/>
</dbReference>
<dbReference type="GO" id="GO:0003676">
    <property type="term" value="F:nucleic acid binding"/>
    <property type="evidence" value="ECO:0007669"/>
    <property type="project" value="InterPro"/>
</dbReference>
<reference evidence="2 3" key="1">
    <citation type="journal article" date="2019" name="Commun. Biol.">
        <title>The bagworm genome reveals a unique fibroin gene that provides high tensile strength.</title>
        <authorList>
            <person name="Kono N."/>
            <person name="Nakamura H."/>
            <person name="Ohtoshi R."/>
            <person name="Tomita M."/>
            <person name="Numata K."/>
            <person name="Arakawa K."/>
        </authorList>
    </citation>
    <scope>NUCLEOTIDE SEQUENCE [LARGE SCALE GENOMIC DNA]</scope>
</reference>
<proteinExistence type="predicted"/>
<gene>
    <name evidence="2" type="ORF">EVAR_79581_1</name>
</gene>
<keyword evidence="3" id="KW-1185">Reference proteome</keyword>
<evidence type="ECO:0000313" key="2">
    <source>
        <dbReference type="EMBL" id="GBP24734.1"/>
    </source>
</evidence>
<feature type="compositionally biased region" description="Basic residues" evidence="1">
    <location>
        <begin position="1"/>
        <end position="11"/>
    </location>
</feature>
<feature type="compositionally biased region" description="Low complexity" evidence="1">
    <location>
        <begin position="37"/>
        <end position="51"/>
    </location>
</feature>
<comment type="caution">
    <text evidence="2">The sequence shown here is derived from an EMBL/GenBank/DDBJ whole genome shotgun (WGS) entry which is preliminary data.</text>
</comment>
<feature type="region of interest" description="Disordered" evidence="1">
    <location>
        <begin position="1"/>
        <end position="20"/>
    </location>
</feature>
<evidence type="ECO:0000256" key="1">
    <source>
        <dbReference type="SAM" id="MobiDB-lite"/>
    </source>
</evidence>
<organism evidence="2 3">
    <name type="scientific">Eumeta variegata</name>
    <name type="common">Bagworm moth</name>
    <name type="synonym">Eumeta japonica</name>
    <dbReference type="NCBI Taxonomy" id="151549"/>
    <lineage>
        <taxon>Eukaryota</taxon>
        <taxon>Metazoa</taxon>
        <taxon>Ecdysozoa</taxon>
        <taxon>Arthropoda</taxon>
        <taxon>Hexapoda</taxon>
        <taxon>Insecta</taxon>
        <taxon>Pterygota</taxon>
        <taxon>Neoptera</taxon>
        <taxon>Endopterygota</taxon>
        <taxon>Lepidoptera</taxon>
        <taxon>Glossata</taxon>
        <taxon>Ditrysia</taxon>
        <taxon>Tineoidea</taxon>
        <taxon>Psychidae</taxon>
        <taxon>Oiketicinae</taxon>
        <taxon>Eumeta</taxon>
    </lineage>
</organism>